<keyword evidence="2" id="KW-0597">Phosphoprotein</keyword>
<evidence type="ECO:0000313" key="7">
    <source>
        <dbReference type="EMBL" id="MCM6774315.1"/>
    </source>
</evidence>
<dbReference type="Proteomes" id="UP001139157">
    <property type="component" value="Unassembled WGS sequence"/>
</dbReference>
<dbReference type="InterPro" id="IPR018201">
    <property type="entry name" value="Ketoacyl_synth_AS"/>
</dbReference>
<dbReference type="InterPro" id="IPR050091">
    <property type="entry name" value="PKS_NRPS_Biosynth_Enz"/>
</dbReference>
<dbReference type="GO" id="GO:0004312">
    <property type="term" value="F:fatty acid synthase activity"/>
    <property type="evidence" value="ECO:0007669"/>
    <property type="project" value="TreeGrafter"/>
</dbReference>
<accession>A0A9X2E7J8</accession>
<dbReference type="Gene3D" id="3.30.70.3290">
    <property type="match status" value="1"/>
</dbReference>
<proteinExistence type="inferred from homology"/>
<name>A0A9X2E7J8_9NOCA</name>
<keyword evidence="8" id="KW-1185">Reference proteome</keyword>
<dbReference type="InterPro" id="IPR014030">
    <property type="entry name" value="Ketoacyl_synth_N"/>
</dbReference>
<dbReference type="Pfam" id="PF02801">
    <property type="entry name" value="Ketoacyl-synt_C"/>
    <property type="match status" value="1"/>
</dbReference>
<dbReference type="GO" id="GO:0004315">
    <property type="term" value="F:3-oxoacyl-[acyl-carrier-protein] synthase activity"/>
    <property type="evidence" value="ECO:0007669"/>
    <property type="project" value="InterPro"/>
</dbReference>
<dbReference type="RefSeq" id="WP_251911878.1">
    <property type="nucleotide sequence ID" value="NZ_JAMRXG010000005.1"/>
</dbReference>
<comment type="similarity">
    <text evidence="5">Belongs to the thiolase-like superfamily. Beta-ketoacyl-ACP synthases family.</text>
</comment>
<dbReference type="InterPro" id="IPR014031">
    <property type="entry name" value="Ketoacyl_synth_C"/>
</dbReference>
<evidence type="ECO:0000256" key="4">
    <source>
        <dbReference type="ARBA" id="ARBA00023268"/>
    </source>
</evidence>
<protein>
    <submittedName>
        <fullName evidence="7">Polyketide synthase</fullName>
    </submittedName>
</protein>
<comment type="caution">
    <text evidence="7">The sequence shown here is derived from an EMBL/GenBank/DDBJ whole genome shotgun (WGS) entry which is preliminary data.</text>
</comment>
<keyword evidence="4" id="KW-0511">Multifunctional enzyme</keyword>
<dbReference type="PANTHER" id="PTHR43775:SF37">
    <property type="entry name" value="SI:DKEY-61P9.11"/>
    <property type="match status" value="1"/>
</dbReference>
<dbReference type="EMBL" id="JAMRXG010000005">
    <property type="protein sequence ID" value="MCM6774315.1"/>
    <property type="molecule type" value="Genomic_DNA"/>
</dbReference>
<dbReference type="PROSITE" id="PS00606">
    <property type="entry name" value="KS3_1"/>
    <property type="match status" value="1"/>
</dbReference>
<dbReference type="GO" id="GO:0006633">
    <property type="term" value="P:fatty acid biosynthetic process"/>
    <property type="evidence" value="ECO:0007669"/>
    <property type="project" value="InterPro"/>
</dbReference>
<keyword evidence="3 5" id="KW-0808">Transferase</keyword>
<gene>
    <name evidence="7" type="ORF">NDR86_12600</name>
</gene>
<feature type="domain" description="Ketosynthase family 3 (KS3)" evidence="6">
    <location>
        <begin position="3"/>
        <end position="416"/>
    </location>
</feature>
<dbReference type="PROSITE" id="PS52004">
    <property type="entry name" value="KS3_2"/>
    <property type="match status" value="1"/>
</dbReference>
<sequence length="553" mass="58513">MNNRRYAIVGIALRAPGGITDPDGLRAALHAGAVLIEPPPPERRGTAMPSARDVVPVGGFLRDVLDFDARFFGISPREARVMDPQQRLLLEVVWEAFEDAALRPGDTPGTGVFVGISGLDYRRWFDGAPSAHWTAGNGLSFAAGRISYLLGFHGPSFAVDTACSSSLVALYTACRALDAGDCEQAVVGGVNLLLSPWTTVALQRTGALSASGRSLPLDHRADGYVRAEGCAAIVVKPLTDATRAGDRVLAVIEGIGVNHDGATPTLAAPNPDAQAALLSRVLAAAELEPGAIGYHETHGTGTRLGDDSELRALVRVHRDRGGTPLYLGSIKANIGHAEAASGLLGIAKLVVGVRDRILFPQPGFERFPTGAVPEEVPLRVCREPTPWTEVFGASEPRLSISSFGMSGTNVCAVLSPGPRARPPEVSRAVSGFAVTAADAAALQEVSARYRLRLREAADGEYPAFARAATHGRSRLRHTAWIAAATRAEAVEALEALAEGRTHPRVRVLAAGEPYPVREVSTRPVYPLPLYPWRRGTFAVERTTESGSTQGPAQ</sequence>
<evidence type="ECO:0000256" key="1">
    <source>
        <dbReference type="ARBA" id="ARBA00022450"/>
    </source>
</evidence>
<evidence type="ECO:0000313" key="8">
    <source>
        <dbReference type="Proteomes" id="UP001139157"/>
    </source>
</evidence>
<evidence type="ECO:0000256" key="2">
    <source>
        <dbReference type="ARBA" id="ARBA00022553"/>
    </source>
</evidence>
<dbReference type="SUPFAM" id="SSF53901">
    <property type="entry name" value="Thiolase-like"/>
    <property type="match status" value="1"/>
</dbReference>
<organism evidence="7 8">
    <name type="scientific">Nocardia pulmonis</name>
    <dbReference type="NCBI Taxonomy" id="2951408"/>
    <lineage>
        <taxon>Bacteria</taxon>
        <taxon>Bacillati</taxon>
        <taxon>Actinomycetota</taxon>
        <taxon>Actinomycetes</taxon>
        <taxon>Mycobacteriales</taxon>
        <taxon>Nocardiaceae</taxon>
        <taxon>Nocardia</taxon>
    </lineage>
</organism>
<reference evidence="7" key="1">
    <citation type="submission" date="2022-06" db="EMBL/GenBank/DDBJ databases">
        <title>Novel species in genus nocardia.</title>
        <authorList>
            <person name="Li F."/>
        </authorList>
    </citation>
    <scope>NUCLEOTIDE SEQUENCE</scope>
    <source>
        <strain evidence="7">CDC141</strain>
    </source>
</reference>
<dbReference type="Gene3D" id="3.40.47.10">
    <property type="match status" value="1"/>
</dbReference>
<evidence type="ECO:0000259" key="6">
    <source>
        <dbReference type="PROSITE" id="PS52004"/>
    </source>
</evidence>
<dbReference type="SMART" id="SM00825">
    <property type="entry name" value="PKS_KS"/>
    <property type="match status" value="1"/>
</dbReference>
<dbReference type="CDD" id="cd00833">
    <property type="entry name" value="PKS"/>
    <property type="match status" value="1"/>
</dbReference>
<dbReference type="PANTHER" id="PTHR43775">
    <property type="entry name" value="FATTY ACID SYNTHASE"/>
    <property type="match status" value="1"/>
</dbReference>
<keyword evidence="1" id="KW-0596">Phosphopantetheine</keyword>
<evidence type="ECO:0000256" key="5">
    <source>
        <dbReference type="RuleBase" id="RU003694"/>
    </source>
</evidence>
<evidence type="ECO:0000256" key="3">
    <source>
        <dbReference type="ARBA" id="ARBA00022679"/>
    </source>
</evidence>
<dbReference type="Pfam" id="PF00109">
    <property type="entry name" value="ketoacyl-synt"/>
    <property type="match status" value="1"/>
</dbReference>
<dbReference type="InterPro" id="IPR020841">
    <property type="entry name" value="PKS_Beta-ketoAc_synthase_dom"/>
</dbReference>
<dbReference type="AlphaFoldDB" id="A0A9X2E7J8"/>
<dbReference type="InterPro" id="IPR016039">
    <property type="entry name" value="Thiolase-like"/>
</dbReference>